<feature type="domain" description="Protein kinase" evidence="1">
    <location>
        <begin position="1"/>
        <end position="248"/>
    </location>
</feature>
<dbReference type="InterPro" id="IPR011009">
    <property type="entry name" value="Kinase-like_dom_sf"/>
</dbReference>
<dbReference type="PROSITE" id="PS50011">
    <property type="entry name" value="PROTEIN_KINASE_DOM"/>
    <property type="match status" value="1"/>
</dbReference>
<organism evidence="2 3">
    <name type="scientific">Blepharisma stoltei</name>
    <dbReference type="NCBI Taxonomy" id="1481888"/>
    <lineage>
        <taxon>Eukaryota</taxon>
        <taxon>Sar</taxon>
        <taxon>Alveolata</taxon>
        <taxon>Ciliophora</taxon>
        <taxon>Postciliodesmatophora</taxon>
        <taxon>Heterotrichea</taxon>
        <taxon>Heterotrichida</taxon>
        <taxon>Blepharismidae</taxon>
        <taxon>Blepharisma</taxon>
    </lineage>
</organism>
<evidence type="ECO:0000313" key="2">
    <source>
        <dbReference type="EMBL" id="CAG9323492.1"/>
    </source>
</evidence>
<name>A0AAU9JEK4_9CILI</name>
<accession>A0AAU9JEK4</accession>
<keyword evidence="3" id="KW-1185">Reference proteome</keyword>
<comment type="caution">
    <text evidence="2">The sequence shown here is derived from an EMBL/GenBank/DDBJ whole genome shotgun (WGS) entry which is preliminary data.</text>
</comment>
<dbReference type="AlphaFoldDB" id="A0AAU9JEK4"/>
<evidence type="ECO:0000313" key="3">
    <source>
        <dbReference type="Proteomes" id="UP001162131"/>
    </source>
</evidence>
<reference evidence="2" key="1">
    <citation type="submission" date="2021-09" db="EMBL/GenBank/DDBJ databases">
        <authorList>
            <consortium name="AG Swart"/>
            <person name="Singh M."/>
            <person name="Singh A."/>
            <person name="Seah K."/>
            <person name="Emmerich C."/>
        </authorList>
    </citation>
    <scope>NUCLEOTIDE SEQUENCE</scope>
    <source>
        <strain evidence="2">ATCC30299</strain>
    </source>
</reference>
<dbReference type="SUPFAM" id="SSF56112">
    <property type="entry name" value="Protein kinase-like (PK-like)"/>
    <property type="match status" value="1"/>
</dbReference>
<dbReference type="PANTHER" id="PTHR24362">
    <property type="entry name" value="SERINE/THREONINE-PROTEIN KINASE NEK"/>
    <property type="match status" value="1"/>
</dbReference>
<dbReference type="Proteomes" id="UP001162131">
    <property type="component" value="Unassembled WGS sequence"/>
</dbReference>
<protein>
    <recommendedName>
        <fullName evidence="1">Protein kinase domain-containing protein</fullName>
    </recommendedName>
</protein>
<sequence length="268" mass="31594">MPKINYIMTDEQKESKKWTVWDSYDGKMISREMMRNGMYYDDTINFRAHRICPDLVIKPLTNLGRNLIHFQWWGSNVANFSDEFQNDIYLFQSFMIESLTCMSLLHERGITHGNLSPKKIFSSNGHIKIGYFERGTVYGNRENFFKGSDYMISPQKKAWYNDHKIHINFEKEDVYALGLTFLTCYYPDCDILGLSNYDSEDLKQFVESKTRFLNFSIQTVLRRMLTYDHVQRWPMKEALKYLINNPVCNTTVVANQPASAKIKLITSR</sequence>
<proteinExistence type="predicted"/>
<dbReference type="InterPro" id="IPR000719">
    <property type="entry name" value="Prot_kinase_dom"/>
</dbReference>
<dbReference type="EMBL" id="CAJZBQ010000034">
    <property type="protein sequence ID" value="CAG9323492.1"/>
    <property type="molecule type" value="Genomic_DNA"/>
</dbReference>
<evidence type="ECO:0000259" key="1">
    <source>
        <dbReference type="PROSITE" id="PS50011"/>
    </source>
</evidence>
<dbReference type="GO" id="GO:0005524">
    <property type="term" value="F:ATP binding"/>
    <property type="evidence" value="ECO:0007669"/>
    <property type="project" value="InterPro"/>
</dbReference>
<dbReference type="PANTHER" id="PTHR24362:SF309">
    <property type="entry name" value="PROTEIN KINASE DOMAIN-CONTAINING PROTEIN"/>
    <property type="match status" value="1"/>
</dbReference>
<dbReference type="Gene3D" id="1.10.510.10">
    <property type="entry name" value="Transferase(Phosphotransferase) domain 1"/>
    <property type="match status" value="1"/>
</dbReference>
<dbReference type="GO" id="GO:0004672">
    <property type="term" value="F:protein kinase activity"/>
    <property type="evidence" value="ECO:0007669"/>
    <property type="project" value="InterPro"/>
</dbReference>
<gene>
    <name evidence="2" type="ORF">BSTOLATCC_MIC34141</name>
</gene>